<name>A0A1F6WQK7_9BACT</name>
<dbReference type="SUPFAM" id="SSF55166">
    <property type="entry name" value="Hedgehog/DD-peptidase"/>
    <property type="match status" value="1"/>
</dbReference>
<protein>
    <recommendedName>
        <fullName evidence="2">D-alanyl-D-alanine carboxypeptidase-like core domain-containing protein</fullName>
    </recommendedName>
</protein>
<proteinExistence type="predicted"/>
<sequence>MKSIIRFTNYIVWGMFSIGIGAGLSIGVFIGGSKLADIYNNNSSTFLAQASSALDMTEEESILSDDTNLFNTESEEIISDSLATRENSFKNIIPQPRALITPTHYVEVPLIDSYLFDKGSCPSKDVLEQPRYFAPMSRGFDIGKYVPSFLVKIEKEIPTKDNRSICIDETTAVNLLTMLRDARDAGHHIVITSGYRSRTEQKSLYADNIAEHGKGELLRVAEPGHSEHQLGTTVDLAAASDDYASASLAFAKSPEGKWITKHASQYGFVMSYPKGYEDETGYIYEPWHWRFVGTDNVDIFNKDTNDTYVQVQYLN</sequence>
<organism evidence="3 4">
    <name type="scientific">Candidatus Nomurabacteria bacterium RIFCSPLOWO2_01_FULL_36_10b</name>
    <dbReference type="NCBI Taxonomy" id="1801766"/>
    <lineage>
        <taxon>Bacteria</taxon>
        <taxon>Candidatus Nomuraibacteriota</taxon>
    </lineage>
</organism>
<dbReference type="Proteomes" id="UP000179448">
    <property type="component" value="Unassembled WGS sequence"/>
</dbReference>
<dbReference type="InterPro" id="IPR058193">
    <property type="entry name" value="VanY/YodJ_core_dom"/>
</dbReference>
<accession>A0A1F6WQK7</accession>
<dbReference type="EMBL" id="MFUQ01000003">
    <property type="protein sequence ID" value="OGI84104.1"/>
    <property type="molecule type" value="Genomic_DNA"/>
</dbReference>
<evidence type="ECO:0000256" key="1">
    <source>
        <dbReference type="SAM" id="Phobius"/>
    </source>
</evidence>
<dbReference type="STRING" id="1801766.A2997_01230"/>
<dbReference type="GO" id="GO:0008233">
    <property type="term" value="F:peptidase activity"/>
    <property type="evidence" value="ECO:0007669"/>
    <property type="project" value="InterPro"/>
</dbReference>
<keyword evidence="1" id="KW-1133">Transmembrane helix</keyword>
<comment type="caution">
    <text evidence="3">The sequence shown here is derived from an EMBL/GenBank/DDBJ whole genome shotgun (WGS) entry which is preliminary data.</text>
</comment>
<evidence type="ECO:0000313" key="3">
    <source>
        <dbReference type="EMBL" id="OGI84104.1"/>
    </source>
</evidence>
<evidence type="ECO:0000313" key="4">
    <source>
        <dbReference type="Proteomes" id="UP000179448"/>
    </source>
</evidence>
<feature type="transmembrane region" description="Helical" evidence="1">
    <location>
        <begin position="12"/>
        <end position="32"/>
    </location>
</feature>
<reference evidence="3 4" key="1">
    <citation type="journal article" date="2016" name="Nat. Commun.">
        <title>Thousands of microbial genomes shed light on interconnected biogeochemical processes in an aquifer system.</title>
        <authorList>
            <person name="Anantharaman K."/>
            <person name="Brown C.T."/>
            <person name="Hug L.A."/>
            <person name="Sharon I."/>
            <person name="Castelle C.J."/>
            <person name="Probst A.J."/>
            <person name="Thomas B.C."/>
            <person name="Singh A."/>
            <person name="Wilkins M.J."/>
            <person name="Karaoz U."/>
            <person name="Brodie E.L."/>
            <person name="Williams K.H."/>
            <person name="Hubbard S.S."/>
            <person name="Banfield J.F."/>
        </authorList>
    </citation>
    <scope>NUCLEOTIDE SEQUENCE [LARGE SCALE GENOMIC DNA]</scope>
</reference>
<evidence type="ECO:0000259" key="2">
    <source>
        <dbReference type="Pfam" id="PF02557"/>
    </source>
</evidence>
<keyword evidence="1" id="KW-0472">Membrane</keyword>
<dbReference type="InterPro" id="IPR052179">
    <property type="entry name" value="DD-CPase-like"/>
</dbReference>
<dbReference type="PANTHER" id="PTHR34385">
    <property type="entry name" value="D-ALANYL-D-ALANINE CARBOXYPEPTIDASE"/>
    <property type="match status" value="1"/>
</dbReference>
<dbReference type="GO" id="GO:0006508">
    <property type="term" value="P:proteolysis"/>
    <property type="evidence" value="ECO:0007669"/>
    <property type="project" value="InterPro"/>
</dbReference>
<keyword evidence="1" id="KW-0812">Transmembrane</keyword>
<gene>
    <name evidence="3" type="ORF">A2997_01230</name>
</gene>
<dbReference type="InterPro" id="IPR009045">
    <property type="entry name" value="Zn_M74/Hedgehog-like"/>
</dbReference>
<dbReference type="Gene3D" id="3.30.1380.10">
    <property type="match status" value="1"/>
</dbReference>
<dbReference type="AlphaFoldDB" id="A0A1F6WQK7"/>
<dbReference type="PANTHER" id="PTHR34385:SF1">
    <property type="entry name" value="PEPTIDOGLYCAN L-ALANYL-D-GLUTAMATE ENDOPEPTIDASE CWLK"/>
    <property type="match status" value="1"/>
</dbReference>
<dbReference type="InterPro" id="IPR003709">
    <property type="entry name" value="VanY-like_core_dom"/>
</dbReference>
<dbReference type="Pfam" id="PF02557">
    <property type="entry name" value="VanY"/>
    <property type="match status" value="1"/>
</dbReference>
<dbReference type="CDD" id="cd14852">
    <property type="entry name" value="LD-carboxypeptidase"/>
    <property type="match status" value="1"/>
</dbReference>
<feature type="domain" description="D-alanyl-D-alanine carboxypeptidase-like core" evidence="2">
    <location>
        <begin position="167"/>
        <end position="293"/>
    </location>
</feature>